<feature type="compositionally biased region" description="Polar residues" evidence="1">
    <location>
        <begin position="1039"/>
        <end position="1052"/>
    </location>
</feature>
<dbReference type="EMBL" id="CP135076">
    <property type="protein sequence ID" value="WNO54651.1"/>
    <property type="molecule type" value="Genomic_DNA"/>
</dbReference>
<evidence type="ECO:0000313" key="3">
    <source>
        <dbReference type="EMBL" id="WNO54651.1"/>
    </source>
</evidence>
<reference evidence="3 4" key="1">
    <citation type="submission" date="2023-09" db="EMBL/GenBank/DDBJ databases">
        <authorList>
            <person name="Rey-Velasco X."/>
        </authorList>
    </citation>
    <scope>NUCLEOTIDE SEQUENCE [LARGE SCALE GENOMIC DNA]</scope>
    <source>
        <strain evidence="3 4">W311</strain>
    </source>
</reference>
<evidence type="ECO:0000256" key="2">
    <source>
        <dbReference type="SAM" id="Phobius"/>
    </source>
</evidence>
<organism evidence="3 4">
    <name type="scientific">Stakelama saccharophila</name>
    <dbReference type="NCBI Taxonomy" id="3075605"/>
    <lineage>
        <taxon>Bacteria</taxon>
        <taxon>Pseudomonadati</taxon>
        <taxon>Pseudomonadota</taxon>
        <taxon>Alphaproteobacteria</taxon>
        <taxon>Sphingomonadales</taxon>
        <taxon>Sphingomonadaceae</taxon>
        <taxon>Stakelama</taxon>
    </lineage>
</organism>
<keyword evidence="2" id="KW-1133">Transmembrane helix</keyword>
<keyword evidence="4" id="KW-1185">Reference proteome</keyword>
<dbReference type="InterPro" id="IPR021730">
    <property type="entry name" value="YdbH"/>
</dbReference>
<evidence type="ECO:0000256" key="1">
    <source>
        <dbReference type="SAM" id="MobiDB-lite"/>
    </source>
</evidence>
<gene>
    <name evidence="3" type="ORF">RPR59_05205</name>
</gene>
<feature type="transmembrane region" description="Helical" evidence="2">
    <location>
        <begin position="29"/>
        <end position="49"/>
    </location>
</feature>
<dbReference type="Proteomes" id="UP001302249">
    <property type="component" value="Chromosome"/>
</dbReference>
<dbReference type="Pfam" id="PF11739">
    <property type="entry name" value="YdbH-like"/>
    <property type="match status" value="1"/>
</dbReference>
<name>A0ABZ0BB48_9SPHN</name>
<proteinExistence type="predicted"/>
<protein>
    <submittedName>
        <fullName evidence="3">YdbH domain-containing protein</fullName>
    </submittedName>
</protein>
<dbReference type="RefSeq" id="WP_313917379.1">
    <property type="nucleotide sequence ID" value="NZ_CP135076.1"/>
</dbReference>
<feature type="region of interest" description="Disordered" evidence="1">
    <location>
        <begin position="1031"/>
        <end position="1068"/>
    </location>
</feature>
<feature type="region of interest" description="Disordered" evidence="1">
    <location>
        <begin position="1"/>
        <end position="20"/>
    </location>
</feature>
<keyword evidence="2" id="KW-0812">Transmembrane</keyword>
<keyword evidence="2" id="KW-0472">Membrane</keyword>
<evidence type="ECO:0000313" key="4">
    <source>
        <dbReference type="Proteomes" id="UP001302249"/>
    </source>
</evidence>
<sequence>MEDDATAAQEAEDGAAEPFARPVRKPSRAVRILLLIALFLTIVLAGVWLQRKPIADRIVRDELARRGVPARYHIADLGLSRQRLTDVVIGDPDHPDLVADWVEVSTDISLRGASVTALRAGHVRLRGRLVDGQLKLGAIDRLLPPPTGKPFALPSLNVAVEDARMRLDTPYGVVGLKVAGTGKLDDGFSGTLAAVAPELAVAGCTVERLAAAVHVTIGDGRPSLEGPVRAAAAQCEGAAASHPALALDATLGEALDRWKGSADLTIAKADVAAATADRVRGTVTFEGGPERTTGTVELASDALAGEGLHAGETRIAGRYAAGTKGNRFGGAVHGGGVALSRATIQRVAGLAGAADGTPAGPLVDKLVRAAVLAGRAMDVRAELSAEQTDEGGHIGVSRMTMTARSGARATLSGGTGIRYRWPDAGLTLDGMLAFAGGDLPEAAIRLHQARAGAPVRGTALFRPYAADGARLALTPVDFEAAADGSTRFTTRATISGPIGPDGRVSGLTMPVSARWNGGGRLVINRTCVPLSFDRLAVSGLELDATRLALCPEDAALLRITGAGVRGGAQIANADLTGRIGGTPLALTADASEFRLTDNGFRLQNVAARIGGESVTRIAADLTGRVGDGDVAGRFSDGSGQIGSVPLLMSDAAGAWRLADGVLTLDGALKVDDAAEDPRFEQLASDDFHFTLDGNRIDAAGTLKTPEGGVKVSDVTIAHDLGTGTGHAVLDVPGIAFDEDFQPERLTRLTFGVIADVRGAVSGKGRIEWTSEDVTSTGTFATTGTDLSAAFGTVTGLSTTIHFTDLLNLKTAPDQLATIAEVNPGIAAIGGVIHYQVLDSERVRIEGGEWPFAGGTLILEPTVLDFGEKQQRRLTFRLRGVEAAQFLQQFDFDNINATGTFDGVLPMVFDESGGRIVDGHLETRAGGTLAYIGEVSEEDLGTWGNLAFNALKSIRYDSLTVTLDGPLAGEMVTRIRFAGVHQGEGAEGNFIVDRLAKLPLRFNIRIKAPFRQLIDSVQSYYEPERLIERNLPSLIEEQKNQAQDPKNTAGPSSENDDGAVQPTESEAMP</sequence>
<accession>A0ABZ0BB48</accession>
<feature type="compositionally biased region" description="Acidic residues" evidence="1">
    <location>
        <begin position="1"/>
        <end position="15"/>
    </location>
</feature>